<keyword evidence="3" id="KW-1185">Reference proteome</keyword>
<feature type="compositionally biased region" description="Basic residues" evidence="1">
    <location>
        <begin position="1"/>
        <end position="19"/>
    </location>
</feature>
<feature type="compositionally biased region" description="Polar residues" evidence="1">
    <location>
        <begin position="382"/>
        <end position="393"/>
    </location>
</feature>
<comment type="caution">
    <text evidence="2">The sequence shown here is derived from an EMBL/GenBank/DDBJ whole genome shotgun (WGS) entry which is preliminary data.</text>
</comment>
<name>A0ABD1ET54_HYPHA</name>
<gene>
    <name evidence="2" type="ORF">ABEB36_007166</name>
</gene>
<organism evidence="2 3">
    <name type="scientific">Hypothenemus hampei</name>
    <name type="common">Coffee berry borer</name>
    <dbReference type="NCBI Taxonomy" id="57062"/>
    <lineage>
        <taxon>Eukaryota</taxon>
        <taxon>Metazoa</taxon>
        <taxon>Ecdysozoa</taxon>
        <taxon>Arthropoda</taxon>
        <taxon>Hexapoda</taxon>
        <taxon>Insecta</taxon>
        <taxon>Pterygota</taxon>
        <taxon>Neoptera</taxon>
        <taxon>Endopterygota</taxon>
        <taxon>Coleoptera</taxon>
        <taxon>Polyphaga</taxon>
        <taxon>Cucujiformia</taxon>
        <taxon>Curculionidae</taxon>
        <taxon>Scolytinae</taxon>
        <taxon>Hypothenemus</taxon>
    </lineage>
</organism>
<feature type="compositionally biased region" description="Basic and acidic residues" evidence="1">
    <location>
        <begin position="369"/>
        <end position="379"/>
    </location>
</feature>
<reference evidence="2 3" key="1">
    <citation type="submission" date="2024-05" db="EMBL/GenBank/DDBJ databases">
        <title>Genetic variation in Jamaican populations of the coffee berry borer (Hypothenemus hampei).</title>
        <authorList>
            <person name="Errbii M."/>
            <person name="Myrie A."/>
        </authorList>
    </citation>
    <scope>NUCLEOTIDE SEQUENCE [LARGE SCALE GENOMIC DNA]</scope>
    <source>
        <strain evidence="2">JA-Hopewell-2020-01-JO</strain>
        <tissue evidence="2">Whole body</tissue>
    </source>
</reference>
<proteinExistence type="predicted"/>
<feature type="compositionally biased region" description="Polar residues" evidence="1">
    <location>
        <begin position="26"/>
        <end position="44"/>
    </location>
</feature>
<evidence type="ECO:0008006" key="4">
    <source>
        <dbReference type="Google" id="ProtNLM"/>
    </source>
</evidence>
<evidence type="ECO:0000313" key="3">
    <source>
        <dbReference type="Proteomes" id="UP001566132"/>
    </source>
</evidence>
<dbReference type="EMBL" id="JBDJPC010000005">
    <property type="protein sequence ID" value="KAL1501939.1"/>
    <property type="molecule type" value="Genomic_DNA"/>
</dbReference>
<accession>A0ABD1ET54</accession>
<sequence length="393" mass="46666">MEFKQKKAKLSLPKHHNKDHIKEESTPSTNEQKKSIVTTPLRTNRYSEDEESPYFPCSTQEMREDVDVLWDYNSPKSRFKANRVRSHKRVNIQNSPKVILQRYPSNNNEKMKQDFCKLREELRALKAEIAKPVHEDSLILSPQDEEDYRNTVEMPEVEQFDQLNYESDFEDPFNDDMDDKLLLFSQQVEENLKKSDTINVQNNCDNEVVYNRFEINSGQRSRTKRESDVFNDSFGNMLSQNEDVFEQMTQVYEYPKYKHKDLCIDQSNKKSNVLPRCVSENVMSSDVRGKVEWHRTQSFESYTYSQITQEKLQEIEKKRLEAKAKREAKKVSDSSLRCSSEEIEKKRRQALAKLELKRQQEFIERKKQEALKRREENRKKSASQVKSSLTTRL</sequence>
<protein>
    <recommendedName>
        <fullName evidence="4">Coiled-coil domain-containing protein 86</fullName>
    </recommendedName>
</protein>
<evidence type="ECO:0000313" key="2">
    <source>
        <dbReference type="EMBL" id="KAL1501939.1"/>
    </source>
</evidence>
<evidence type="ECO:0000256" key="1">
    <source>
        <dbReference type="SAM" id="MobiDB-lite"/>
    </source>
</evidence>
<dbReference type="Proteomes" id="UP001566132">
    <property type="component" value="Unassembled WGS sequence"/>
</dbReference>
<feature type="region of interest" description="Disordered" evidence="1">
    <location>
        <begin position="369"/>
        <end position="393"/>
    </location>
</feature>
<feature type="region of interest" description="Disordered" evidence="1">
    <location>
        <begin position="1"/>
        <end position="55"/>
    </location>
</feature>
<dbReference type="AlphaFoldDB" id="A0ABD1ET54"/>